<organism evidence="2">
    <name type="scientific">Acyrthosiphon pisum</name>
    <name type="common">Pea aphid</name>
    <dbReference type="NCBI Taxonomy" id="7029"/>
    <lineage>
        <taxon>Eukaryota</taxon>
        <taxon>Metazoa</taxon>
        <taxon>Ecdysozoa</taxon>
        <taxon>Arthropoda</taxon>
        <taxon>Hexapoda</taxon>
        <taxon>Insecta</taxon>
        <taxon>Pterygota</taxon>
        <taxon>Neoptera</taxon>
        <taxon>Paraneoptera</taxon>
        <taxon>Hemiptera</taxon>
        <taxon>Sternorrhyncha</taxon>
        <taxon>Aphidomorpha</taxon>
        <taxon>Aphidoidea</taxon>
        <taxon>Aphididae</taxon>
        <taxon>Macrosiphini</taxon>
        <taxon>Acyrthosiphon</taxon>
    </lineage>
</organism>
<feature type="domain" description="Farnesoic acid O-methyl transferase" evidence="1">
    <location>
        <begin position="11"/>
        <end position="139"/>
    </location>
</feature>
<sequence>MATEITTADSQDYKFNPLNFGSLHFTVKASNDAHIALTATADNKPPKYEIFLGGWGNTKSSIRKNNEEPDKVIVDTPKILNNGEARGFWIKWGGGFIGVGKQGEEKPFMSWQDEESLNVLFYGVRSGWGSTGVWTIEAPPAASPGWNLDGPFLWSSSLGPC</sequence>
<proteinExistence type="evidence at transcript level"/>
<protein>
    <submittedName>
        <fullName evidence="2">ACYPI009715 protein</fullName>
    </submittedName>
</protein>
<dbReference type="EMBL" id="AK341435">
    <property type="protein sequence ID" value="BAH71830.1"/>
    <property type="molecule type" value="mRNA"/>
</dbReference>
<dbReference type="PANTHER" id="PTHR36695:SF12">
    <property type="entry name" value="AGAP008648-PA"/>
    <property type="match status" value="1"/>
</dbReference>
<accession>C4WVB0</accession>
<evidence type="ECO:0000313" key="2">
    <source>
        <dbReference type="EMBL" id="BAH71830.1"/>
    </source>
</evidence>
<dbReference type="Pfam" id="PF12248">
    <property type="entry name" value="Methyltransf_FA"/>
    <property type="match status" value="1"/>
</dbReference>
<gene>
    <name evidence="2" type="primary">ACYPI009715</name>
</gene>
<name>C4WVB0_ACYPI</name>
<dbReference type="PANTHER" id="PTHR36695">
    <property type="entry name" value="AGAP008648-PA"/>
    <property type="match status" value="1"/>
</dbReference>
<dbReference type="OrthoDB" id="2142040at2759"/>
<evidence type="ECO:0000259" key="1">
    <source>
        <dbReference type="Pfam" id="PF12248"/>
    </source>
</evidence>
<reference evidence="2" key="1">
    <citation type="submission" date="2009-06" db="EMBL/GenBank/DDBJ databases">
        <title>A full-length cDNA resource of the pea aphid, Acyrthosiphon pisum.</title>
        <authorList>
            <person name="Shigenobu S."/>
            <person name="Nakabachi A."/>
            <person name="Richards S."/>
        </authorList>
    </citation>
    <scope>NUCLEOTIDE SEQUENCE</scope>
    <source>
        <strain evidence="2">LSR1</strain>
        <tissue evidence="2">Whole body</tissue>
    </source>
</reference>
<dbReference type="AlphaFoldDB" id="C4WVB0"/>
<dbReference type="InterPro" id="IPR022041">
    <property type="entry name" value="Methyltransf_FA"/>
</dbReference>